<dbReference type="KEGG" id="cmp:Cha6605_1401"/>
<feature type="domain" description="PIN" evidence="1">
    <location>
        <begin position="3"/>
        <end position="123"/>
    </location>
</feature>
<dbReference type="InterPro" id="IPR002716">
    <property type="entry name" value="PIN_dom"/>
</dbReference>
<dbReference type="HOGENOM" id="CLU_1472880_0_0_3"/>
<dbReference type="InterPro" id="IPR002850">
    <property type="entry name" value="PIN_toxin-like"/>
</dbReference>
<gene>
    <name evidence="2" type="ORF">Cha6605_1401</name>
</gene>
<dbReference type="EMBL" id="CP003600">
    <property type="protein sequence ID" value="AFY92578.1"/>
    <property type="molecule type" value="Genomic_DNA"/>
</dbReference>
<evidence type="ECO:0000313" key="3">
    <source>
        <dbReference type="Proteomes" id="UP000010366"/>
    </source>
</evidence>
<evidence type="ECO:0000259" key="1">
    <source>
        <dbReference type="Pfam" id="PF13470"/>
    </source>
</evidence>
<dbReference type="PANTHER" id="PTHR34610">
    <property type="entry name" value="SSL7007 PROTEIN"/>
    <property type="match status" value="1"/>
</dbReference>
<evidence type="ECO:0000313" key="2">
    <source>
        <dbReference type="EMBL" id="AFY92578.1"/>
    </source>
</evidence>
<dbReference type="OrthoDB" id="8355653at2"/>
<protein>
    <submittedName>
        <fullName evidence="2">Putative nucleic acid-binding protein, contains PIN domain</fullName>
    </submittedName>
</protein>
<dbReference type="STRING" id="1173020.Cha6605_1401"/>
<dbReference type="InterPro" id="IPR029060">
    <property type="entry name" value="PIN-like_dom_sf"/>
</dbReference>
<name>K9UD48_CHAP6</name>
<proteinExistence type="predicted"/>
<dbReference type="AlphaFoldDB" id="K9UD48"/>
<accession>K9UD48</accession>
<dbReference type="Pfam" id="PF13470">
    <property type="entry name" value="PIN_3"/>
    <property type="match status" value="1"/>
</dbReference>
<dbReference type="eggNOG" id="COG1569">
    <property type="taxonomic scope" value="Bacteria"/>
</dbReference>
<dbReference type="RefSeq" id="WP_015158759.1">
    <property type="nucleotide sequence ID" value="NC_019697.1"/>
</dbReference>
<dbReference type="Proteomes" id="UP000010366">
    <property type="component" value="Chromosome"/>
</dbReference>
<keyword evidence="3" id="KW-1185">Reference proteome</keyword>
<organism evidence="2 3">
    <name type="scientific">Chamaesiphon minutus (strain ATCC 27169 / PCC 6605)</name>
    <dbReference type="NCBI Taxonomy" id="1173020"/>
    <lineage>
        <taxon>Bacteria</taxon>
        <taxon>Bacillati</taxon>
        <taxon>Cyanobacteriota</taxon>
        <taxon>Cyanophyceae</taxon>
        <taxon>Gomontiellales</taxon>
        <taxon>Chamaesiphonaceae</taxon>
        <taxon>Chamaesiphon</taxon>
    </lineage>
</organism>
<dbReference type="PANTHER" id="PTHR34610:SF4">
    <property type="entry name" value="SLL8027 PROTEIN"/>
    <property type="match status" value="1"/>
</dbReference>
<sequence>MLRLCLDLNIWVAALLADGKGRNNTASQYLVEVVRSGNSPAGSISLVVSWGMLDELRSVIIEHLNLSEETATSYTIAIEEYARLGTQLTLGGTGVIALRDTEDAHVLETAIAGRADFLVTANFRDFIVDRDTTISIPERHSFYYGAAHNLQIVHPYLMVEWLKSGKLPTIPPQHPANL</sequence>
<dbReference type="SUPFAM" id="SSF88723">
    <property type="entry name" value="PIN domain-like"/>
    <property type="match status" value="1"/>
</dbReference>
<reference evidence="2 3" key="1">
    <citation type="submission" date="2012-05" db="EMBL/GenBank/DDBJ databases">
        <title>Finished chromosome of genome of Chamaesiphon sp. PCC 6605.</title>
        <authorList>
            <consortium name="US DOE Joint Genome Institute"/>
            <person name="Gugger M."/>
            <person name="Coursin T."/>
            <person name="Rippka R."/>
            <person name="Tandeau De Marsac N."/>
            <person name="Huntemann M."/>
            <person name="Wei C.-L."/>
            <person name="Han J."/>
            <person name="Detter J.C."/>
            <person name="Han C."/>
            <person name="Tapia R."/>
            <person name="Chen A."/>
            <person name="Kyrpides N."/>
            <person name="Mavromatis K."/>
            <person name="Markowitz V."/>
            <person name="Szeto E."/>
            <person name="Ivanova N."/>
            <person name="Pagani I."/>
            <person name="Pati A."/>
            <person name="Goodwin L."/>
            <person name="Nordberg H.P."/>
            <person name="Cantor M.N."/>
            <person name="Hua S.X."/>
            <person name="Woyke T."/>
            <person name="Kerfeld C.A."/>
        </authorList>
    </citation>
    <scope>NUCLEOTIDE SEQUENCE [LARGE SCALE GENOMIC DNA]</scope>
    <source>
        <strain evidence="3">ATCC 27169 / PCC 6605</strain>
    </source>
</reference>